<evidence type="ECO:0000256" key="1">
    <source>
        <dbReference type="SAM" id="Phobius"/>
    </source>
</evidence>
<dbReference type="Proteomes" id="UP000683139">
    <property type="component" value="Unassembled WGS sequence"/>
</dbReference>
<dbReference type="Pfam" id="PF01882">
    <property type="entry name" value="DUF58"/>
    <property type="match status" value="1"/>
</dbReference>
<evidence type="ECO:0000259" key="2">
    <source>
        <dbReference type="Pfam" id="PF01882"/>
    </source>
</evidence>
<keyword evidence="4" id="KW-1185">Reference proteome</keyword>
<feature type="transmembrane region" description="Helical" evidence="1">
    <location>
        <begin position="29"/>
        <end position="49"/>
    </location>
</feature>
<feature type="domain" description="DUF58" evidence="2">
    <location>
        <begin position="204"/>
        <end position="319"/>
    </location>
</feature>
<proteinExistence type="predicted"/>
<dbReference type="InterPro" id="IPR002881">
    <property type="entry name" value="DUF58"/>
</dbReference>
<protein>
    <recommendedName>
        <fullName evidence="2">DUF58 domain-containing protein</fullName>
    </recommendedName>
</protein>
<dbReference type="RefSeq" id="WP_213515408.1">
    <property type="nucleotide sequence ID" value="NZ_BOSE01000004.1"/>
</dbReference>
<keyword evidence="1" id="KW-1133">Transmembrane helix</keyword>
<sequence>MKRKTKWLALLALYSTSLLYYLFQGGRSSILLFGILNALLLYLLLYYVLGMRKLTGARQIGESNQHDKQYMAGQKIAVQVRLQHSSLIPMPYMKLEEQLVRHDGTVQHMQGTVIPNVFREVEWTYSFDQLKRGIYQFSPLACSTFDVFGLIEYKRTIDSPDQFQVLPRLMSDVNWEQLLSGNKGRYHLHSHDRMAKESNQQSGIRDYVYGDRLSRVHWNATARTGHWKSKDYEKEAMPKGIVILDRYRPLGAADKARDDDSFEALVSIAASLLQYGMQQQQLFALLSPGKELWSSSSFYGTAAYWQSMKHLVTVEPDSERPLSLLLQRAMLDLPLGSTLMIVTADASSEMAAAAALLKQKGFSPIIFYTKGQRKEQAHDSGMRALAYSGIPFHDLSAHAQMLKAAGGEG</sequence>
<dbReference type="EMBL" id="BOSE01000004">
    <property type="protein sequence ID" value="GIP16800.1"/>
    <property type="molecule type" value="Genomic_DNA"/>
</dbReference>
<keyword evidence="1" id="KW-0472">Membrane</keyword>
<organism evidence="3 4">
    <name type="scientific">Paenibacillus montaniterrae</name>
    <dbReference type="NCBI Taxonomy" id="429341"/>
    <lineage>
        <taxon>Bacteria</taxon>
        <taxon>Bacillati</taxon>
        <taxon>Bacillota</taxon>
        <taxon>Bacilli</taxon>
        <taxon>Bacillales</taxon>
        <taxon>Paenibacillaceae</taxon>
        <taxon>Paenibacillus</taxon>
    </lineage>
</organism>
<dbReference type="PANTHER" id="PTHR34351:SF2">
    <property type="entry name" value="DUF58 DOMAIN-CONTAINING PROTEIN"/>
    <property type="match status" value="1"/>
</dbReference>
<accession>A0A919YNL9</accession>
<name>A0A919YNL9_9BACL</name>
<gene>
    <name evidence="3" type="ORF">J40TS1_24420</name>
</gene>
<comment type="caution">
    <text evidence="3">The sequence shown here is derived from an EMBL/GenBank/DDBJ whole genome shotgun (WGS) entry which is preliminary data.</text>
</comment>
<keyword evidence="1" id="KW-0812">Transmembrane</keyword>
<evidence type="ECO:0000313" key="4">
    <source>
        <dbReference type="Proteomes" id="UP000683139"/>
    </source>
</evidence>
<evidence type="ECO:0000313" key="3">
    <source>
        <dbReference type="EMBL" id="GIP16800.1"/>
    </source>
</evidence>
<feature type="transmembrane region" description="Helical" evidence="1">
    <location>
        <begin position="7"/>
        <end position="23"/>
    </location>
</feature>
<dbReference type="PANTHER" id="PTHR34351">
    <property type="entry name" value="SLR1927 PROTEIN-RELATED"/>
    <property type="match status" value="1"/>
</dbReference>
<reference evidence="3" key="1">
    <citation type="submission" date="2021-03" db="EMBL/GenBank/DDBJ databases">
        <title>Antimicrobial resistance genes in bacteria isolated from Japanese honey, and their potential for conferring macrolide and lincosamide resistance in the American foulbrood pathogen Paenibacillus larvae.</title>
        <authorList>
            <person name="Okamoto M."/>
            <person name="Kumagai M."/>
            <person name="Kanamori H."/>
            <person name="Takamatsu D."/>
        </authorList>
    </citation>
    <scope>NUCLEOTIDE SEQUENCE</scope>
    <source>
        <strain evidence="3">J40TS1</strain>
    </source>
</reference>
<dbReference type="AlphaFoldDB" id="A0A919YNL9"/>